<dbReference type="InterPro" id="IPR013517">
    <property type="entry name" value="FG-GAP"/>
</dbReference>
<dbReference type="InterPro" id="IPR011519">
    <property type="entry name" value="UnbV_ASPIC"/>
</dbReference>
<name>A0A844ZAF3_9SPHN</name>
<evidence type="ECO:0000256" key="6">
    <source>
        <dbReference type="ARBA" id="ARBA00022989"/>
    </source>
</evidence>
<evidence type="ECO:0000313" key="10">
    <source>
        <dbReference type="EMBL" id="MXO84176.1"/>
    </source>
</evidence>
<dbReference type="InterPro" id="IPR028994">
    <property type="entry name" value="Integrin_alpha_N"/>
</dbReference>
<dbReference type="AlphaFoldDB" id="A0A844ZAF3"/>
<feature type="transmembrane region" description="Helical" evidence="8">
    <location>
        <begin position="92"/>
        <end position="110"/>
    </location>
</feature>
<dbReference type="Gene3D" id="2.130.10.130">
    <property type="entry name" value="Integrin alpha, N-terminal"/>
    <property type="match status" value="1"/>
</dbReference>
<evidence type="ECO:0000256" key="8">
    <source>
        <dbReference type="SAM" id="Phobius"/>
    </source>
</evidence>
<dbReference type="PANTHER" id="PTHR16026:SF0">
    <property type="entry name" value="CARTILAGE ACIDIC PROTEIN 1"/>
    <property type="match status" value="1"/>
</dbReference>
<dbReference type="InterPro" id="IPR005524">
    <property type="entry name" value="DUF318"/>
</dbReference>
<comment type="subcellular location">
    <subcellularLocation>
        <location evidence="1">Cell membrane</location>
        <topology evidence="1">Multi-pass membrane protein</topology>
    </subcellularLocation>
</comment>
<dbReference type="PANTHER" id="PTHR16026">
    <property type="entry name" value="CARTILAGE ACIDIC PROTEIN 1"/>
    <property type="match status" value="1"/>
</dbReference>
<dbReference type="Pfam" id="PF13517">
    <property type="entry name" value="FG-GAP_3"/>
    <property type="match status" value="3"/>
</dbReference>
<accession>A0A844ZAF3</accession>
<reference evidence="10 11" key="1">
    <citation type="submission" date="2019-12" db="EMBL/GenBank/DDBJ databases">
        <title>Genomic-based taxomic classification of the family Erythrobacteraceae.</title>
        <authorList>
            <person name="Xu L."/>
        </authorList>
    </citation>
    <scope>NUCLEOTIDE SEQUENCE [LARGE SCALE GENOMIC DNA]</scope>
    <source>
        <strain evidence="10 11">KCTC 42006</strain>
    </source>
</reference>
<keyword evidence="7 8" id="KW-0472">Membrane</keyword>
<dbReference type="InterPro" id="IPR027039">
    <property type="entry name" value="Crtac1"/>
</dbReference>
<dbReference type="Pfam" id="PF07593">
    <property type="entry name" value="UnbV_ASPIC"/>
    <property type="match status" value="1"/>
</dbReference>
<dbReference type="RefSeq" id="WP_160614445.1">
    <property type="nucleotide sequence ID" value="NZ_JAUFQM010000001.1"/>
</dbReference>
<evidence type="ECO:0000313" key="11">
    <source>
        <dbReference type="Proteomes" id="UP000460290"/>
    </source>
</evidence>
<protein>
    <recommendedName>
        <fullName evidence="9">ASPIC/UnbV domain-containing protein</fullName>
    </recommendedName>
</protein>
<comment type="similarity">
    <text evidence="2">Belongs to the UPF0718 family.</text>
</comment>
<dbReference type="SUPFAM" id="SSF69318">
    <property type="entry name" value="Integrin alpha N-terminal domain"/>
    <property type="match status" value="1"/>
</dbReference>
<comment type="caution">
    <text evidence="10">The sequence shown here is derived from an EMBL/GenBank/DDBJ whole genome shotgun (WGS) entry which is preliminary data.</text>
</comment>
<keyword evidence="6 8" id="KW-1133">Transmembrane helix</keyword>
<evidence type="ECO:0000256" key="2">
    <source>
        <dbReference type="ARBA" id="ARBA00006386"/>
    </source>
</evidence>
<evidence type="ECO:0000256" key="4">
    <source>
        <dbReference type="ARBA" id="ARBA00022692"/>
    </source>
</evidence>
<evidence type="ECO:0000259" key="9">
    <source>
        <dbReference type="Pfam" id="PF07593"/>
    </source>
</evidence>
<evidence type="ECO:0000256" key="3">
    <source>
        <dbReference type="ARBA" id="ARBA00022475"/>
    </source>
</evidence>
<feature type="transmembrane region" description="Helical" evidence="8">
    <location>
        <begin position="344"/>
        <end position="363"/>
    </location>
</feature>
<gene>
    <name evidence="10" type="ORF">GRI35_12435</name>
</gene>
<feature type="transmembrane region" description="Helical" evidence="8">
    <location>
        <begin position="375"/>
        <end position="393"/>
    </location>
</feature>
<dbReference type="Proteomes" id="UP000460290">
    <property type="component" value="Unassembled WGS sequence"/>
</dbReference>
<dbReference type="EMBL" id="WTYZ01000001">
    <property type="protein sequence ID" value="MXO84176.1"/>
    <property type="molecule type" value="Genomic_DNA"/>
</dbReference>
<keyword evidence="5" id="KW-0732">Signal</keyword>
<feature type="transmembrane region" description="Helical" evidence="8">
    <location>
        <begin position="21"/>
        <end position="38"/>
    </location>
</feature>
<keyword evidence="11" id="KW-1185">Reference proteome</keyword>
<keyword evidence="3" id="KW-1003">Cell membrane</keyword>
<dbReference type="Pfam" id="PF03773">
    <property type="entry name" value="ArsP_1"/>
    <property type="match status" value="1"/>
</dbReference>
<keyword evidence="4 8" id="KW-0812">Transmembrane</keyword>
<feature type="transmembrane region" description="Helical" evidence="8">
    <location>
        <begin position="155"/>
        <end position="178"/>
    </location>
</feature>
<proteinExistence type="inferred from homology"/>
<feature type="transmembrane region" description="Helical" evidence="8">
    <location>
        <begin position="305"/>
        <end position="338"/>
    </location>
</feature>
<dbReference type="GO" id="GO:0005886">
    <property type="term" value="C:plasma membrane"/>
    <property type="evidence" value="ECO:0007669"/>
    <property type="project" value="UniProtKB-SubCell"/>
</dbReference>
<feature type="domain" description="ASPIC/UnbV" evidence="9">
    <location>
        <begin position="997"/>
        <end position="1058"/>
    </location>
</feature>
<evidence type="ECO:0000256" key="1">
    <source>
        <dbReference type="ARBA" id="ARBA00004651"/>
    </source>
</evidence>
<organism evidence="10 11">
    <name type="scientific">Pontixanthobacter aestiaquae</name>
    <dbReference type="NCBI Taxonomy" id="1509367"/>
    <lineage>
        <taxon>Bacteria</taxon>
        <taxon>Pseudomonadati</taxon>
        <taxon>Pseudomonadota</taxon>
        <taxon>Alphaproteobacteria</taxon>
        <taxon>Sphingomonadales</taxon>
        <taxon>Erythrobacteraceae</taxon>
        <taxon>Pontixanthobacter</taxon>
    </lineage>
</organism>
<sequence length="1071" mass="116419">MNTLEVPSEQNIVVRLLSDRRLVLAALLTAFIALYFWTQSRYPALDEKAMMGGDADMSGIAFDQVLEMLPNSGLLWEIFVNSINWMYTNWKGMTFGVLFAACALTLFGLIERRGFENPFANAALGAAIGTPLGVCVNCAAPIARGLHSAGMRLETTLSALVASPTLNVIVVSMSFALLPTHMAAIKLLGALAFVIVGVPILTRILGSSGFREEALDRAHNELDDKRGWIARKLEALRPLPVPASDVDSWPKAAAWLAKTFGRNLMFIIAVTVPLMILAGVLGAIMVTVFDWNDFRRAIGAPRSEIMVLITMIGIAILGIVLPVPIAFDVILAVILINAGWPVKYAMTLMFALGCFSIYSYMIVGRAVSWKIASGMMGSLAGLAVVCGVAASYADKYVVLETHRANIGYLDGFELERPDAPLMAADAVVDAPAAAPVAYSSANPEIEHSGSGTVSALVSPVMEQTDAPAVEAGFNRLLGPEVGIDVEPHAIGMDVLEPYLMYWAMAGGDIEQDGWVDVAIARNPSVGGLQLFSNRGGRFVEVPIDLGPTADQFVGTMAFTDLNGDSLPDLLMSNFMHDTNILWNVDGKFSYANRTLLPNGNAGMMGAPAFADLDDDGDLDIVAANWSLGTVGNNNDPYLMASQDRIFWNEGDGKFEAQELEGIPGESLTSLVADIDLDGRPDIAIGDDVSTADKIYLNRGERTFELAKKSSGLIPYLTRTTMSFDMGDIDNDLSQELYSAQIAMPTARIQDTPSFKYCEDEQLNTGSVGECFLATRYRSEPMEFAHSLYSKCDRIGDPTYRAMCAGISAIQRAGYVLDTNDCDNVAGLGEVFVRHCIRAASERFPNARKAIEEMDYVGGIGRRNVFLQLDTEGKYQDRTEDMGLDRPGWSWNSRFVDLDQDGWQDVFVGSGMTYHRTTVPNAFYRNLQGKKFVRDEARFGLADGMATSSYVLADYDRDGDMDIIRASVLTQPIVHRNDAPSGGAFWVRLEDSVGNRAGVGAQIVIDTESGGKQLREIRQSGGFATGIYPQAHFGLGDEVKIQSVQVTWRDGTTTTLRGPFDANTELVIRRAR</sequence>
<evidence type="ECO:0000256" key="5">
    <source>
        <dbReference type="ARBA" id="ARBA00022729"/>
    </source>
</evidence>
<feature type="transmembrane region" description="Helical" evidence="8">
    <location>
        <begin position="264"/>
        <end position="284"/>
    </location>
</feature>
<dbReference type="OrthoDB" id="1488578at2"/>
<evidence type="ECO:0000256" key="7">
    <source>
        <dbReference type="ARBA" id="ARBA00023136"/>
    </source>
</evidence>
<feature type="transmembrane region" description="Helical" evidence="8">
    <location>
        <begin position="185"/>
        <end position="205"/>
    </location>
</feature>
<feature type="transmembrane region" description="Helical" evidence="8">
    <location>
        <begin position="122"/>
        <end position="143"/>
    </location>
</feature>